<keyword evidence="3 6" id="KW-0812">Transmembrane</keyword>
<comment type="similarity">
    <text evidence="2">Belongs to the EamA transporter family.</text>
</comment>
<gene>
    <name evidence="8" type="ORF">OEG84_00295</name>
</gene>
<evidence type="ECO:0000256" key="6">
    <source>
        <dbReference type="SAM" id="Phobius"/>
    </source>
</evidence>
<sequence length="296" mass="30820">MLRTILITILGPMLWGTTYVVFTETLPLDHPLLIGALRALPAGLILLALNPRIPPIAALKRHAAIGASNIAVFFALLFIAAARMPGGLAATLGAIQPLVVILIAAWLARRAPHPVQILAGVAGVVGVGLLVLSPETRPDPIGAAAAIGGALSMAVGTVLIDRWGRMGTPLETTTWQLIFGGAMLLPVALFFEGLPPVPGLKEVMGYGWLMLLGTAFAYFVWTRGIGRLGPSAVYLALASPVVATAVGAIALNEWFAPVQWAGIVLVIGATAVGVSFGRRNLVPLQPSRPLPDSTQP</sequence>
<protein>
    <submittedName>
        <fullName evidence="8">EamA family transporter</fullName>
    </submittedName>
</protein>
<evidence type="ECO:0000313" key="9">
    <source>
        <dbReference type="Proteomes" id="UP001073227"/>
    </source>
</evidence>
<evidence type="ECO:0000313" key="8">
    <source>
        <dbReference type="EMBL" id="MCY0146197.1"/>
    </source>
</evidence>
<feature type="transmembrane region" description="Helical" evidence="6">
    <location>
        <begin position="233"/>
        <end position="251"/>
    </location>
</feature>
<organism evidence="8 9">
    <name type="scientific">Hoeflea algicola</name>
    <dbReference type="NCBI Taxonomy" id="2983763"/>
    <lineage>
        <taxon>Bacteria</taxon>
        <taxon>Pseudomonadati</taxon>
        <taxon>Pseudomonadota</taxon>
        <taxon>Alphaproteobacteria</taxon>
        <taxon>Hyphomicrobiales</taxon>
        <taxon>Rhizobiaceae</taxon>
        <taxon>Hoeflea</taxon>
    </lineage>
</organism>
<evidence type="ECO:0000259" key="7">
    <source>
        <dbReference type="Pfam" id="PF00892"/>
    </source>
</evidence>
<accession>A0ABT3Z353</accession>
<keyword evidence="4 6" id="KW-1133">Transmembrane helix</keyword>
<feature type="transmembrane region" description="Helical" evidence="6">
    <location>
        <begin position="62"/>
        <end position="82"/>
    </location>
</feature>
<dbReference type="Pfam" id="PF00892">
    <property type="entry name" value="EamA"/>
    <property type="match status" value="2"/>
</dbReference>
<feature type="domain" description="EamA" evidence="7">
    <location>
        <begin position="141"/>
        <end position="271"/>
    </location>
</feature>
<dbReference type="PANTHER" id="PTHR32322">
    <property type="entry name" value="INNER MEMBRANE TRANSPORTER"/>
    <property type="match status" value="1"/>
</dbReference>
<feature type="transmembrane region" description="Helical" evidence="6">
    <location>
        <begin position="172"/>
        <end position="191"/>
    </location>
</feature>
<proteinExistence type="inferred from homology"/>
<evidence type="ECO:0000256" key="4">
    <source>
        <dbReference type="ARBA" id="ARBA00022989"/>
    </source>
</evidence>
<comment type="subcellular location">
    <subcellularLocation>
        <location evidence="1">Membrane</location>
        <topology evidence="1">Multi-pass membrane protein</topology>
    </subcellularLocation>
</comment>
<feature type="transmembrane region" description="Helical" evidence="6">
    <location>
        <begin position="140"/>
        <end position="160"/>
    </location>
</feature>
<dbReference type="InterPro" id="IPR037185">
    <property type="entry name" value="EmrE-like"/>
</dbReference>
<feature type="transmembrane region" description="Helical" evidence="6">
    <location>
        <begin position="32"/>
        <end position="50"/>
    </location>
</feature>
<keyword evidence="9" id="KW-1185">Reference proteome</keyword>
<dbReference type="RefSeq" id="WP_267651884.1">
    <property type="nucleotide sequence ID" value="NZ_JAOVZR010000001.1"/>
</dbReference>
<comment type="caution">
    <text evidence="8">The sequence shown here is derived from an EMBL/GenBank/DDBJ whole genome shotgun (WGS) entry which is preliminary data.</text>
</comment>
<feature type="transmembrane region" description="Helical" evidence="6">
    <location>
        <begin position="257"/>
        <end position="277"/>
    </location>
</feature>
<dbReference type="PANTHER" id="PTHR32322:SF2">
    <property type="entry name" value="EAMA DOMAIN-CONTAINING PROTEIN"/>
    <property type="match status" value="1"/>
</dbReference>
<feature type="transmembrane region" description="Helical" evidence="6">
    <location>
        <begin position="115"/>
        <end position="134"/>
    </location>
</feature>
<name>A0ABT3Z353_9HYPH</name>
<keyword evidence="5 6" id="KW-0472">Membrane</keyword>
<evidence type="ECO:0000256" key="1">
    <source>
        <dbReference type="ARBA" id="ARBA00004141"/>
    </source>
</evidence>
<dbReference type="InterPro" id="IPR000620">
    <property type="entry name" value="EamA_dom"/>
</dbReference>
<dbReference type="SUPFAM" id="SSF103481">
    <property type="entry name" value="Multidrug resistance efflux transporter EmrE"/>
    <property type="match status" value="2"/>
</dbReference>
<feature type="domain" description="EamA" evidence="7">
    <location>
        <begin position="4"/>
        <end position="131"/>
    </location>
</feature>
<evidence type="ECO:0000256" key="3">
    <source>
        <dbReference type="ARBA" id="ARBA00022692"/>
    </source>
</evidence>
<reference evidence="8" key="1">
    <citation type="submission" date="2022-10" db="EMBL/GenBank/DDBJ databases">
        <title>Hoeflea sp. G2-23, isolated from marine algae.</title>
        <authorList>
            <person name="Kristyanto S."/>
            <person name="Kim J.M."/>
            <person name="Jeon C.O."/>
        </authorList>
    </citation>
    <scope>NUCLEOTIDE SEQUENCE</scope>
    <source>
        <strain evidence="8">G2-23</strain>
    </source>
</reference>
<feature type="transmembrane region" description="Helical" evidence="6">
    <location>
        <begin position="203"/>
        <end position="221"/>
    </location>
</feature>
<dbReference type="InterPro" id="IPR050638">
    <property type="entry name" value="AA-Vitamin_Transporters"/>
</dbReference>
<evidence type="ECO:0000256" key="2">
    <source>
        <dbReference type="ARBA" id="ARBA00007362"/>
    </source>
</evidence>
<dbReference type="Proteomes" id="UP001073227">
    <property type="component" value="Unassembled WGS sequence"/>
</dbReference>
<feature type="transmembrane region" description="Helical" evidence="6">
    <location>
        <begin position="88"/>
        <end position="108"/>
    </location>
</feature>
<dbReference type="EMBL" id="JAOVZR010000001">
    <property type="protein sequence ID" value="MCY0146197.1"/>
    <property type="molecule type" value="Genomic_DNA"/>
</dbReference>
<evidence type="ECO:0000256" key="5">
    <source>
        <dbReference type="ARBA" id="ARBA00023136"/>
    </source>
</evidence>